<dbReference type="PANTHER" id="PTHR46113:SF1">
    <property type="entry name" value="PEPTIDASE M17 LEUCYL AMINOPEPTIDASE N-TERMINAL DOMAIN-CONTAINING PROTEIN"/>
    <property type="match status" value="1"/>
</dbReference>
<organism evidence="2 3">
    <name type="scientific">Chionoecetes opilio</name>
    <name type="common">Atlantic snow crab</name>
    <name type="synonym">Cancer opilio</name>
    <dbReference type="NCBI Taxonomy" id="41210"/>
    <lineage>
        <taxon>Eukaryota</taxon>
        <taxon>Metazoa</taxon>
        <taxon>Ecdysozoa</taxon>
        <taxon>Arthropoda</taxon>
        <taxon>Crustacea</taxon>
        <taxon>Multicrustacea</taxon>
        <taxon>Malacostraca</taxon>
        <taxon>Eumalacostraca</taxon>
        <taxon>Eucarida</taxon>
        <taxon>Decapoda</taxon>
        <taxon>Pleocyemata</taxon>
        <taxon>Brachyura</taxon>
        <taxon>Eubrachyura</taxon>
        <taxon>Majoidea</taxon>
        <taxon>Majidae</taxon>
        <taxon>Chionoecetes</taxon>
    </lineage>
</organism>
<dbReference type="EMBL" id="JACEEZ010008986">
    <property type="protein sequence ID" value="KAG0722869.1"/>
    <property type="molecule type" value="Genomic_DNA"/>
</dbReference>
<dbReference type="Gene3D" id="3.40.50.300">
    <property type="entry name" value="P-loop containing nucleotide triphosphate hydrolases"/>
    <property type="match status" value="1"/>
</dbReference>
<dbReference type="InterPro" id="IPR027417">
    <property type="entry name" value="P-loop_NTPase"/>
</dbReference>
<gene>
    <name evidence="2" type="primary">RAD51C</name>
    <name evidence="2" type="ORF">GWK47_043735</name>
</gene>
<name>A0A8J5CVT6_CHIOP</name>
<feature type="compositionally biased region" description="Basic and acidic residues" evidence="1">
    <location>
        <begin position="300"/>
        <end position="314"/>
    </location>
</feature>
<accession>A0A8J5CVT6</accession>
<feature type="region of interest" description="Disordered" evidence="1">
    <location>
        <begin position="752"/>
        <end position="771"/>
    </location>
</feature>
<protein>
    <submittedName>
        <fullName evidence="2">DNA repair protein RAD51 3</fullName>
    </submittedName>
</protein>
<feature type="region of interest" description="Disordered" evidence="1">
    <location>
        <begin position="289"/>
        <end position="369"/>
    </location>
</feature>
<reference evidence="2" key="1">
    <citation type="submission" date="2020-07" db="EMBL/GenBank/DDBJ databases">
        <title>The High-quality genome of the commercially important snow crab, Chionoecetes opilio.</title>
        <authorList>
            <person name="Jeong J.-H."/>
            <person name="Ryu S."/>
        </authorList>
    </citation>
    <scope>NUCLEOTIDE SEQUENCE</scope>
    <source>
        <strain evidence="2">MADBK_172401_WGS</strain>
        <tissue evidence="2">Digestive gland</tissue>
    </source>
</reference>
<dbReference type="PANTHER" id="PTHR46113">
    <property type="entry name" value="SNAC DOMAIN-CONTAINING PROTEIN"/>
    <property type="match status" value="1"/>
</dbReference>
<evidence type="ECO:0000256" key="1">
    <source>
        <dbReference type="SAM" id="MobiDB-lite"/>
    </source>
</evidence>
<feature type="compositionally biased region" description="Low complexity" evidence="1">
    <location>
        <begin position="332"/>
        <end position="351"/>
    </location>
</feature>
<evidence type="ECO:0000313" key="2">
    <source>
        <dbReference type="EMBL" id="KAG0722869.1"/>
    </source>
</evidence>
<dbReference type="Proteomes" id="UP000770661">
    <property type="component" value="Unassembled WGS sequence"/>
</dbReference>
<sequence length="771" mass="86119">MNFPETIEHFLLQCRRFHSHRVVLHSQLLALNINTFDLPTLLAAAGVPPSRQHAVIRLTCAFLRKTGQLPLQACVSVQLPKSVAAWVEKLSMWIQKEVSLLEDSKVLVTNHMTTYVKERGTAMLTPALGETWGHCPTLRLNLHWCGPTRMATLTKAPHCQNSSASFQCSYYHRSKLPSRGDVLRRFFYAHKEEKKTVQQSAAEAAKEVLDFWTRARIPTIAETSVRRKITGLFDEWKILSKSKNNSGVTPAEKQKTFQESLPDLLDIAHSDALTLMTIPEDKEFLLAQREKGRRGSMAGLDKKLKESVCRRESSLSRSSQQTPKGEEMVELESSSSESSSPANAANTSTSSDAGVVSPPKRLRTRGTKSVLSPDLVRALDRTGVSSRQALRIVAATASSLGHDPQELVLNPESIRQARAKYRSTLAKDIKETFSPLTVHWDEKILPQDDGTRAERLAILVTGEGVEKLLGVPKLHSGTGDAAATAVFEALEDWGVQERVVAMCFNTTSANTGAINGACTILQQKIGRPLITIFSRFKDYWSYINQSAINPPTNEDLPETLVSKRNDLIQVLRWFESTVPSYAPANDLGFAKDILQYHDESIRKACFTTLSRHFWYLSEDLIGLSLFDSRLPVSDKQAIVHNVQAILYDEGAEEPAKRINLPSSQVPAATLPSFATKNSLRLFEALDIKTDFLSANPRKWQEEESYVEACRRIEGLHVVNDTAERGVALQSFNLRLTKDEEQRQFLLQVVEAHRHQQPGTSKASLPRPSRPQ</sequence>
<dbReference type="AlphaFoldDB" id="A0A8J5CVT6"/>
<comment type="caution">
    <text evidence="2">The sequence shown here is derived from an EMBL/GenBank/DDBJ whole genome shotgun (WGS) entry which is preliminary data.</text>
</comment>
<evidence type="ECO:0000313" key="3">
    <source>
        <dbReference type="Proteomes" id="UP000770661"/>
    </source>
</evidence>
<keyword evidence="3" id="KW-1185">Reference proteome</keyword>
<proteinExistence type="predicted"/>
<dbReference type="OrthoDB" id="5957327at2759"/>